<evidence type="ECO:0000259" key="1">
    <source>
        <dbReference type="Pfam" id="PF02036"/>
    </source>
</evidence>
<dbReference type="Gene3D" id="3.30.1050.10">
    <property type="entry name" value="SCP2 sterol-binding domain"/>
    <property type="match status" value="1"/>
</dbReference>
<name>A0A7T4R425_9GAMM</name>
<accession>A0A7T4R425</accession>
<dbReference type="RefSeq" id="WP_198571445.1">
    <property type="nucleotide sequence ID" value="NZ_CP066167.1"/>
</dbReference>
<dbReference type="GO" id="GO:0005829">
    <property type="term" value="C:cytosol"/>
    <property type="evidence" value="ECO:0007669"/>
    <property type="project" value="TreeGrafter"/>
</dbReference>
<dbReference type="KEGG" id="snan:I6N98_09085"/>
<protein>
    <submittedName>
        <fullName evidence="2">SCP2 sterol-binding domain-containing protein</fullName>
    </submittedName>
</protein>
<dbReference type="AlphaFoldDB" id="A0A7T4R425"/>
<organism evidence="2 3">
    <name type="scientific">Spongiibacter nanhainus</name>
    <dbReference type="NCBI Taxonomy" id="2794344"/>
    <lineage>
        <taxon>Bacteria</taxon>
        <taxon>Pseudomonadati</taxon>
        <taxon>Pseudomonadota</taxon>
        <taxon>Gammaproteobacteria</taxon>
        <taxon>Cellvibrionales</taxon>
        <taxon>Spongiibacteraceae</taxon>
        <taxon>Spongiibacter</taxon>
    </lineage>
</organism>
<dbReference type="InterPro" id="IPR036527">
    <property type="entry name" value="SCP2_sterol-bd_dom_sf"/>
</dbReference>
<feature type="domain" description="SCP2" evidence="1">
    <location>
        <begin position="33"/>
        <end position="100"/>
    </location>
</feature>
<dbReference type="PANTHER" id="PTHR10094">
    <property type="entry name" value="STEROL CARRIER PROTEIN 2 SCP-2 FAMILY PROTEIN"/>
    <property type="match status" value="1"/>
</dbReference>
<proteinExistence type="predicted"/>
<dbReference type="InterPro" id="IPR003033">
    <property type="entry name" value="SCP2_sterol-bd_dom"/>
</dbReference>
<keyword evidence="3" id="KW-1185">Reference proteome</keyword>
<dbReference type="Pfam" id="PF02036">
    <property type="entry name" value="SCP2"/>
    <property type="match status" value="1"/>
</dbReference>
<dbReference type="EMBL" id="CP066167">
    <property type="protein sequence ID" value="QQD19964.1"/>
    <property type="molecule type" value="Genomic_DNA"/>
</dbReference>
<evidence type="ECO:0000313" key="3">
    <source>
        <dbReference type="Proteomes" id="UP000596063"/>
    </source>
</evidence>
<dbReference type="Proteomes" id="UP000596063">
    <property type="component" value="Chromosome"/>
</dbReference>
<dbReference type="PANTHER" id="PTHR10094:SF25">
    <property type="entry name" value="SCP2 STEROL-BINDING DOMAIN-CONTAINING PROTEIN 1"/>
    <property type="match status" value="1"/>
</dbReference>
<reference evidence="2 3" key="1">
    <citation type="submission" date="2020-12" db="EMBL/GenBank/DDBJ databases">
        <authorList>
            <person name="Shan Y."/>
        </authorList>
    </citation>
    <scope>NUCLEOTIDE SEQUENCE [LARGE SCALE GENOMIC DNA]</scope>
    <source>
        <strain evidence="3">csc3.9</strain>
    </source>
</reference>
<gene>
    <name evidence="2" type="ORF">I6N98_09085</name>
</gene>
<dbReference type="SUPFAM" id="SSF55718">
    <property type="entry name" value="SCP-like"/>
    <property type="match status" value="1"/>
</dbReference>
<sequence length="104" mass="11543">MADIDIIYKLPSVFRGESQKDLDCVIFFNMSRPMTLIIKNGEAVVEEGEPEKPTLTLAMKDDFLITLLSGKVAGMTAVMTGKLKFKGNMALAQKLSKLFDLEKL</sequence>
<evidence type="ECO:0000313" key="2">
    <source>
        <dbReference type="EMBL" id="QQD19964.1"/>
    </source>
</evidence>